<name>A0ABP4U525_9ACTN</name>
<evidence type="ECO:0000313" key="6">
    <source>
        <dbReference type="EMBL" id="GAA1698654.1"/>
    </source>
</evidence>
<proteinExistence type="predicted"/>
<evidence type="ECO:0000256" key="3">
    <source>
        <dbReference type="ARBA" id="ARBA00023163"/>
    </source>
</evidence>
<dbReference type="PRINTS" id="PR00455">
    <property type="entry name" value="HTHTETR"/>
</dbReference>
<gene>
    <name evidence="6" type="ORF">GCM10009765_55070</name>
</gene>
<keyword evidence="2 4" id="KW-0238">DNA-binding</keyword>
<dbReference type="PROSITE" id="PS50977">
    <property type="entry name" value="HTH_TETR_2"/>
    <property type="match status" value="1"/>
</dbReference>
<reference evidence="7" key="1">
    <citation type="journal article" date="2019" name="Int. J. Syst. Evol. Microbiol.">
        <title>The Global Catalogue of Microorganisms (GCM) 10K type strain sequencing project: providing services to taxonomists for standard genome sequencing and annotation.</title>
        <authorList>
            <consortium name="The Broad Institute Genomics Platform"/>
            <consortium name="The Broad Institute Genome Sequencing Center for Infectious Disease"/>
            <person name="Wu L."/>
            <person name="Ma J."/>
        </authorList>
    </citation>
    <scope>NUCLEOTIDE SEQUENCE [LARGE SCALE GENOMIC DNA]</scope>
    <source>
        <strain evidence="7">JCM 14718</strain>
    </source>
</reference>
<dbReference type="Proteomes" id="UP001500618">
    <property type="component" value="Unassembled WGS sequence"/>
</dbReference>
<dbReference type="InterPro" id="IPR050109">
    <property type="entry name" value="HTH-type_TetR-like_transc_reg"/>
</dbReference>
<dbReference type="EMBL" id="BAAANY010000021">
    <property type="protein sequence ID" value="GAA1698654.1"/>
    <property type="molecule type" value="Genomic_DNA"/>
</dbReference>
<accession>A0ABP4U525</accession>
<feature type="domain" description="HTH tetR-type" evidence="5">
    <location>
        <begin position="11"/>
        <end position="71"/>
    </location>
</feature>
<sequence>MSRLTRVEQQRRTHQALLDVGLAVFLRCGFLATTVEEIAAEAGYTRGAVYKHFGGKEGLWQAIVDGQADAQLAGLRELLDGVSSREELVAALSPLDGVAVQWIQVSAEFLAAAAGRPEIAAAIVGAQREREALIVESLTQLCVRLDVRPVMPLPQVVAMLAGLAGSLALRRAIDPSVDAAAITAGVVRAIFPPAGTDG</sequence>
<evidence type="ECO:0000256" key="1">
    <source>
        <dbReference type="ARBA" id="ARBA00023015"/>
    </source>
</evidence>
<keyword evidence="3" id="KW-0804">Transcription</keyword>
<dbReference type="SUPFAM" id="SSF46689">
    <property type="entry name" value="Homeodomain-like"/>
    <property type="match status" value="1"/>
</dbReference>
<dbReference type="RefSeq" id="WP_163571464.1">
    <property type="nucleotide sequence ID" value="NZ_BAAANY010000021.1"/>
</dbReference>
<evidence type="ECO:0000259" key="5">
    <source>
        <dbReference type="PROSITE" id="PS50977"/>
    </source>
</evidence>
<dbReference type="PANTHER" id="PTHR30055">
    <property type="entry name" value="HTH-TYPE TRANSCRIPTIONAL REGULATOR RUTR"/>
    <property type="match status" value="1"/>
</dbReference>
<comment type="caution">
    <text evidence="6">The sequence shown here is derived from an EMBL/GenBank/DDBJ whole genome shotgun (WGS) entry which is preliminary data.</text>
</comment>
<dbReference type="InterPro" id="IPR009057">
    <property type="entry name" value="Homeodomain-like_sf"/>
</dbReference>
<keyword evidence="1" id="KW-0805">Transcription regulation</keyword>
<organism evidence="6 7">
    <name type="scientific">Fodinicola feengrottensis</name>
    <dbReference type="NCBI Taxonomy" id="435914"/>
    <lineage>
        <taxon>Bacteria</taxon>
        <taxon>Bacillati</taxon>
        <taxon>Actinomycetota</taxon>
        <taxon>Actinomycetes</taxon>
        <taxon>Mycobacteriales</taxon>
        <taxon>Fodinicola</taxon>
    </lineage>
</organism>
<evidence type="ECO:0000256" key="4">
    <source>
        <dbReference type="PROSITE-ProRule" id="PRU00335"/>
    </source>
</evidence>
<evidence type="ECO:0000256" key="2">
    <source>
        <dbReference type="ARBA" id="ARBA00023125"/>
    </source>
</evidence>
<dbReference type="InterPro" id="IPR001647">
    <property type="entry name" value="HTH_TetR"/>
</dbReference>
<dbReference type="PANTHER" id="PTHR30055:SF234">
    <property type="entry name" value="HTH-TYPE TRANSCRIPTIONAL REGULATOR BETI"/>
    <property type="match status" value="1"/>
</dbReference>
<feature type="DNA-binding region" description="H-T-H motif" evidence="4">
    <location>
        <begin position="34"/>
        <end position="53"/>
    </location>
</feature>
<dbReference type="Pfam" id="PF00440">
    <property type="entry name" value="TetR_N"/>
    <property type="match status" value="1"/>
</dbReference>
<protein>
    <recommendedName>
        <fullName evidence="5">HTH tetR-type domain-containing protein</fullName>
    </recommendedName>
</protein>
<keyword evidence="7" id="KW-1185">Reference proteome</keyword>
<evidence type="ECO:0000313" key="7">
    <source>
        <dbReference type="Proteomes" id="UP001500618"/>
    </source>
</evidence>
<dbReference type="Gene3D" id="1.10.357.10">
    <property type="entry name" value="Tetracycline Repressor, domain 2"/>
    <property type="match status" value="1"/>
</dbReference>